<dbReference type="EMBL" id="CATQJL010000316">
    <property type="protein sequence ID" value="CAJ0606247.1"/>
    <property type="molecule type" value="Genomic_DNA"/>
</dbReference>
<feature type="region of interest" description="Disordered" evidence="1">
    <location>
        <begin position="62"/>
        <end position="119"/>
    </location>
</feature>
<evidence type="ECO:0000313" key="3">
    <source>
        <dbReference type="Proteomes" id="UP001176961"/>
    </source>
</evidence>
<dbReference type="Proteomes" id="UP001176961">
    <property type="component" value="Unassembled WGS sequence"/>
</dbReference>
<protein>
    <submittedName>
        <fullName evidence="2">Uncharacterized protein</fullName>
    </submittedName>
</protein>
<evidence type="ECO:0000256" key="1">
    <source>
        <dbReference type="SAM" id="MobiDB-lite"/>
    </source>
</evidence>
<feature type="compositionally biased region" description="Basic and acidic residues" evidence="1">
    <location>
        <begin position="62"/>
        <end position="72"/>
    </location>
</feature>
<sequence>MLARTLRREAIMAGLGKMETYVDRRQYCESDIFGEDSVGERTEGQRKDDGWVGRDFRSSLETTRIDDEERNGNSESVSPLSDLSSEGWKHTRRDGGRADLQEEGGRVGGTKRSPPLIPPEELAEIRKRRIMQQLEDFDSDCSSSPQHRNSASTKQVTKLQMELLKEERAIFTKVSIAMDKLLTVLDRQLELSNALFERIRGSDNAVAF</sequence>
<dbReference type="AlphaFoldDB" id="A0AA36ME92"/>
<accession>A0AA36ME92</accession>
<reference evidence="2" key="1">
    <citation type="submission" date="2023-07" db="EMBL/GenBank/DDBJ databases">
        <authorList>
            <consortium name="CYATHOMIX"/>
        </authorList>
    </citation>
    <scope>NUCLEOTIDE SEQUENCE</scope>
    <source>
        <strain evidence="2">N/A</strain>
    </source>
</reference>
<organism evidence="2 3">
    <name type="scientific">Cylicocyclus nassatus</name>
    <name type="common">Nematode worm</name>
    <dbReference type="NCBI Taxonomy" id="53992"/>
    <lineage>
        <taxon>Eukaryota</taxon>
        <taxon>Metazoa</taxon>
        <taxon>Ecdysozoa</taxon>
        <taxon>Nematoda</taxon>
        <taxon>Chromadorea</taxon>
        <taxon>Rhabditida</taxon>
        <taxon>Rhabditina</taxon>
        <taxon>Rhabditomorpha</taxon>
        <taxon>Strongyloidea</taxon>
        <taxon>Strongylidae</taxon>
        <taxon>Cylicocyclus</taxon>
    </lineage>
</organism>
<evidence type="ECO:0000313" key="2">
    <source>
        <dbReference type="EMBL" id="CAJ0606247.1"/>
    </source>
</evidence>
<feature type="compositionally biased region" description="Basic and acidic residues" evidence="1">
    <location>
        <begin position="87"/>
        <end position="105"/>
    </location>
</feature>
<comment type="caution">
    <text evidence="2">The sequence shown here is derived from an EMBL/GenBank/DDBJ whole genome shotgun (WGS) entry which is preliminary data.</text>
</comment>
<name>A0AA36ME92_CYLNA</name>
<gene>
    <name evidence="2" type="ORF">CYNAS_LOCUS18230</name>
</gene>
<proteinExistence type="predicted"/>
<feature type="compositionally biased region" description="Low complexity" evidence="1">
    <location>
        <begin position="74"/>
        <end position="86"/>
    </location>
</feature>
<keyword evidence="3" id="KW-1185">Reference proteome</keyword>